<feature type="region of interest" description="Disordered" evidence="1">
    <location>
        <begin position="1"/>
        <end position="47"/>
    </location>
</feature>
<name>A0A9X0CYB8_9CNID</name>
<sequence length="519" mass="59547">MQSTSKRHCSEDNDSKTTKRFRASDERSDGDSRGRTAEGRGGASRQERIPRPLCYKALEEICNSTSPEEGILDLANKSKRFEALLNSKTEIRADLMKLVIRAIHLCCSPNDVKRHAERMLHDMIKTNFLRLHLSSFISQMAYNSELKDTFQPSDMILRLAEIFLELLQRFGRDIVDSIPLAQLSETLGELKGKSLLHADTDMLDKKVLQVREYRDEVIRRKIESARKQEDQSTLTPPENYREISVIPQAADLNIHHKPFLRVNVVDGSYKDQEHYLDVQFRLLREDFILPLREGIRQLQKDRGALGASAANHSNHAQDVQVYRDVTVLYPVCSGKGMVYRIRFDAFDRRLRHVNWDKCKLLKFGSLLCLSTDDFYTPLFATIENRNPRELCLGELEVRFEDIELEILNRIIEEKEKFDMVESPAFFVAYRHVLEGLKEIEPDGLPFQEYIVKCNRDVGPPYYEKKMNGFFDMSGIIEDEVDEQQHGLSNSGSSNSMEVNDNDRGDGGGTAAAADSMEVK</sequence>
<reference evidence="3" key="1">
    <citation type="submission" date="2023-01" db="EMBL/GenBank/DDBJ databases">
        <title>Genome assembly of the deep-sea coral Lophelia pertusa.</title>
        <authorList>
            <person name="Herrera S."/>
            <person name="Cordes E."/>
        </authorList>
    </citation>
    <scope>NUCLEOTIDE SEQUENCE</scope>
    <source>
        <strain evidence="3">USNM1676648</strain>
        <tissue evidence="3">Polyp</tissue>
    </source>
</reference>
<evidence type="ECO:0000313" key="4">
    <source>
        <dbReference type="Proteomes" id="UP001163046"/>
    </source>
</evidence>
<accession>A0A9X0CYB8</accession>
<evidence type="ECO:0000256" key="1">
    <source>
        <dbReference type="SAM" id="MobiDB-lite"/>
    </source>
</evidence>
<dbReference type="Pfam" id="PF25396">
    <property type="entry name" value="ZNFX1"/>
    <property type="match status" value="1"/>
</dbReference>
<feature type="compositionally biased region" description="Low complexity" evidence="1">
    <location>
        <begin position="510"/>
        <end position="519"/>
    </location>
</feature>
<evidence type="ECO:0000313" key="3">
    <source>
        <dbReference type="EMBL" id="KAJ7380472.1"/>
    </source>
</evidence>
<dbReference type="Proteomes" id="UP001163046">
    <property type="component" value="Unassembled WGS sequence"/>
</dbReference>
<dbReference type="InterPro" id="IPR057373">
    <property type="entry name" value="ZNFX1"/>
</dbReference>
<comment type="caution">
    <text evidence="3">The sequence shown here is derived from an EMBL/GenBank/DDBJ whole genome shotgun (WGS) entry which is preliminary data.</text>
</comment>
<dbReference type="OrthoDB" id="5983462at2759"/>
<feature type="compositionally biased region" description="Basic and acidic residues" evidence="1">
    <location>
        <begin position="8"/>
        <end position="38"/>
    </location>
</feature>
<feature type="compositionally biased region" description="Polar residues" evidence="1">
    <location>
        <begin position="485"/>
        <end position="498"/>
    </location>
</feature>
<proteinExistence type="predicted"/>
<evidence type="ECO:0000259" key="2">
    <source>
        <dbReference type="Pfam" id="PF25396"/>
    </source>
</evidence>
<feature type="region of interest" description="Disordered" evidence="1">
    <location>
        <begin position="481"/>
        <end position="519"/>
    </location>
</feature>
<dbReference type="AlphaFoldDB" id="A0A9X0CYB8"/>
<keyword evidence="4" id="KW-1185">Reference proteome</keyword>
<gene>
    <name evidence="3" type="primary">ZNFX1_10</name>
    <name evidence="3" type="ORF">OS493_008933</name>
</gene>
<dbReference type="EMBL" id="MU826353">
    <property type="protein sequence ID" value="KAJ7380472.1"/>
    <property type="molecule type" value="Genomic_DNA"/>
</dbReference>
<protein>
    <submittedName>
        <fullName evidence="3">NFX1-type zinc finger-containing protein 1</fullName>
    </submittedName>
</protein>
<feature type="domain" description="ZNFX1" evidence="2">
    <location>
        <begin position="316"/>
        <end position="422"/>
    </location>
</feature>
<organism evidence="3 4">
    <name type="scientific">Desmophyllum pertusum</name>
    <dbReference type="NCBI Taxonomy" id="174260"/>
    <lineage>
        <taxon>Eukaryota</taxon>
        <taxon>Metazoa</taxon>
        <taxon>Cnidaria</taxon>
        <taxon>Anthozoa</taxon>
        <taxon>Hexacorallia</taxon>
        <taxon>Scleractinia</taxon>
        <taxon>Caryophylliina</taxon>
        <taxon>Caryophylliidae</taxon>
        <taxon>Desmophyllum</taxon>
    </lineage>
</organism>